<dbReference type="EMBL" id="VXIV02001556">
    <property type="protein sequence ID" value="KAF6031886.1"/>
    <property type="molecule type" value="Genomic_DNA"/>
</dbReference>
<dbReference type="AlphaFoldDB" id="A0A7J7K2S2"/>
<evidence type="ECO:0000313" key="3">
    <source>
        <dbReference type="Proteomes" id="UP000593567"/>
    </source>
</evidence>
<dbReference type="GO" id="GO:0030027">
    <property type="term" value="C:lamellipodium"/>
    <property type="evidence" value="ECO:0007669"/>
    <property type="project" value="TreeGrafter"/>
</dbReference>
<dbReference type="SUPFAM" id="SSF52047">
    <property type="entry name" value="RNI-like"/>
    <property type="match status" value="2"/>
</dbReference>
<evidence type="ECO:0000259" key="1">
    <source>
        <dbReference type="Pfam" id="PF17888"/>
    </source>
</evidence>
<evidence type="ECO:0000313" key="2">
    <source>
        <dbReference type="EMBL" id="KAF6031886.1"/>
    </source>
</evidence>
<dbReference type="InterPro" id="IPR051279">
    <property type="entry name" value="PP1-Reg/Actin-Interact_Protein"/>
</dbReference>
<dbReference type="InterPro" id="IPR011993">
    <property type="entry name" value="PH-like_dom_sf"/>
</dbReference>
<dbReference type="GO" id="GO:0034315">
    <property type="term" value="P:regulation of Arp2/3 complex-mediated actin nucleation"/>
    <property type="evidence" value="ECO:0007669"/>
    <property type="project" value="TreeGrafter"/>
</dbReference>
<dbReference type="InterPro" id="IPR001611">
    <property type="entry name" value="Leu-rich_rpt"/>
</dbReference>
<keyword evidence="3" id="KW-1185">Reference proteome</keyword>
<dbReference type="Gene3D" id="2.30.29.30">
    <property type="entry name" value="Pleckstrin-homology domain (PH domain)/Phosphotyrosine-binding domain (PTB)"/>
    <property type="match status" value="1"/>
</dbReference>
<dbReference type="InterPro" id="IPR041245">
    <property type="entry name" value="CARMIL_PH"/>
</dbReference>
<dbReference type="GO" id="GO:0005886">
    <property type="term" value="C:plasma membrane"/>
    <property type="evidence" value="ECO:0007669"/>
    <property type="project" value="TreeGrafter"/>
</dbReference>
<dbReference type="PANTHER" id="PTHR24112:SF66">
    <property type="entry name" value="LEUCINE-RICH REPEAT, ISOFORM F"/>
    <property type="match status" value="1"/>
</dbReference>
<dbReference type="GO" id="GO:0016477">
    <property type="term" value="P:cell migration"/>
    <property type="evidence" value="ECO:0007669"/>
    <property type="project" value="TreeGrafter"/>
</dbReference>
<organism evidence="2 3">
    <name type="scientific">Bugula neritina</name>
    <name type="common">Brown bryozoan</name>
    <name type="synonym">Sertularia neritina</name>
    <dbReference type="NCBI Taxonomy" id="10212"/>
    <lineage>
        <taxon>Eukaryota</taxon>
        <taxon>Metazoa</taxon>
        <taxon>Spiralia</taxon>
        <taxon>Lophotrochozoa</taxon>
        <taxon>Bryozoa</taxon>
        <taxon>Gymnolaemata</taxon>
        <taxon>Cheilostomatida</taxon>
        <taxon>Flustrina</taxon>
        <taxon>Buguloidea</taxon>
        <taxon>Bugulidae</taxon>
        <taxon>Bugula</taxon>
    </lineage>
</organism>
<dbReference type="OrthoDB" id="18598at2759"/>
<dbReference type="Pfam" id="PF13516">
    <property type="entry name" value="LRR_6"/>
    <property type="match status" value="2"/>
</dbReference>
<accession>A0A7J7K2S2</accession>
<dbReference type="Gene3D" id="3.80.10.10">
    <property type="entry name" value="Ribonuclease Inhibitor"/>
    <property type="match status" value="1"/>
</dbReference>
<proteinExistence type="predicted"/>
<dbReference type="Proteomes" id="UP000593567">
    <property type="component" value="Unassembled WGS sequence"/>
</dbReference>
<sequence>MLLFTASIVNQTKKKFNVTFIKLLSFEVKVDKCEPKVVVLPQHGHRFMIFSNKNPSKLEYSFHYLDIKSLESKTPQESTFPLLSLESLIPKIDLTPGERMTTLTKQLDAIVVSDHSACSGFSRMYVCVCDLYGYSLVEEIIWDLDTIYLSHDSRTLYLRDFDHLAVRVTDHHTVSRDHVPLLGALQFNEWFSGLDASNMRMTAEALAEILKVTRKNNSLTTLNLASTGLKSDFLQKFSSALSSNLTSKIVSLNLSGNILEDKGISYLSEAISNMVHGMQSLDLAQCSIGNKGVNRLMESISSNHIMANTLCTLYLSGNNLKGDELRALYNFLAQPNVLQKLDLSDTETPLEPLFTALTRGSTQHMEELNVSGNPFTNKKSKDGKPSSSWKQFFSSALVLSKLNMSNTRLPAPALKDLLTGLSSNVNKPLVYLDLSCNDLRSEGGMVLGSCVANLQNIHGLDLSDNGLDVNLTEILPWFGKNGTIHHLSIGKNFSQLRNKALQQALEGLVRAIQDEHCALESLSIADSKLRLDTTVIINALGSNSTLKSLDISGNQIGDIGAKMLAKALTINSTLTSVTWDRNNITAAGLRDVSQALQRNMTMLEMPLPIFDIAASVRINPDMIHSASMQIQTCLQRNHALKKINYDQCYRLQQGFLVSSAQTIIDKKVRNIHIILNSLCESDSLSPEEFAQTNKLLADADRAKQILMALQAVVSKCEEPPNKFSDSIKQVTHTLTGSVNNQLEQVRLDMLKMVSQECNSVVASKETESMLESGAQSRGQLSPSEIGGLIDRHFVSDIQNKLSLLNFNMAFYIAEEVIEKVVDLLQAKYKELKTLKRGTLESTATIQSTQSEGAVDVNEELADSISPTLGMTYLGDTHENRMSVMKTLKRRPQSILVKSPEETNREFTGAMNSQSGADDQTEQTVVIAENAG</sequence>
<gene>
    <name evidence="2" type="ORF">EB796_009788</name>
</gene>
<dbReference type="PANTHER" id="PTHR24112">
    <property type="entry name" value="LEUCINE-RICH REPEAT, ISOFORM F-RELATED"/>
    <property type="match status" value="1"/>
</dbReference>
<dbReference type="InterPro" id="IPR032675">
    <property type="entry name" value="LRR_dom_sf"/>
</dbReference>
<dbReference type="SMART" id="SM00368">
    <property type="entry name" value="LRR_RI"/>
    <property type="match status" value="8"/>
</dbReference>
<name>A0A7J7K2S2_BUGNE</name>
<dbReference type="Pfam" id="PF17888">
    <property type="entry name" value="Carm_PH"/>
    <property type="match status" value="1"/>
</dbReference>
<feature type="domain" description="CARMIL pleckstrin homology" evidence="1">
    <location>
        <begin position="19"/>
        <end position="77"/>
    </location>
</feature>
<reference evidence="2" key="1">
    <citation type="submission" date="2020-06" db="EMBL/GenBank/DDBJ databases">
        <title>Draft genome of Bugula neritina, a colonial animal packing powerful symbionts and potential medicines.</title>
        <authorList>
            <person name="Rayko M."/>
        </authorList>
    </citation>
    <scope>NUCLEOTIDE SEQUENCE [LARGE SCALE GENOMIC DNA]</scope>
    <source>
        <strain evidence="2">Kwan_BN1</strain>
    </source>
</reference>
<protein>
    <submittedName>
        <fullName evidence="2">LRRC16A</fullName>
    </submittedName>
</protein>
<comment type="caution">
    <text evidence="2">The sequence shown here is derived from an EMBL/GenBank/DDBJ whole genome shotgun (WGS) entry which is preliminary data.</text>
</comment>